<gene>
    <name evidence="12" type="primary">dapA</name>
    <name evidence="16" type="ORF">HNR75_001779</name>
</gene>
<evidence type="ECO:0000256" key="13">
    <source>
        <dbReference type="PIRNR" id="PIRNR001365"/>
    </source>
</evidence>
<dbReference type="GO" id="GO:0008840">
    <property type="term" value="F:4-hydroxy-tetrahydrodipicolinate synthase activity"/>
    <property type="evidence" value="ECO:0007669"/>
    <property type="project" value="UniProtKB-UniRule"/>
</dbReference>
<comment type="subunit">
    <text evidence="12">Homotetramer; dimer of dimers.</text>
</comment>
<evidence type="ECO:0000256" key="3">
    <source>
        <dbReference type="ARBA" id="ARBA00007592"/>
    </source>
</evidence>
<evidence type="ECO:0000256" key="4">
    <source>
        <dbReference type="ARBA" id="ARBA00012086"/>
    </source>
</evidence>
<keyword evidence="6 12" id="KW-0028">Amino-acid biosynthesis</keyword>
<comment type="function">
    <text evidence="1 12">Catalyzes the condensation of (S)-aspartate-beta-semialdehyde [(S)-ASA] and pyruvate to 4-hydroxy-tetrahydrodipicolinate (HTPA).</text>
</comment>
<evidence type="ECO:0000313" key="17">
    <source>
        <dbReference type="Proteomes" id="UP000585721"/>
    </source>
</evidence>
<dbReference type="HAMAP" id="MF_00418">
    <property type="entry name" value="DapA"/>
    <property type="match status" value="1"/>
</dbReference>
<comment type="similarity">
    <text evidence="3 12 13">Belongs to the DapA family.</text>
</comment>
<dbReference type="InterPro" id="IPR020625">
    <property type="entry name" value="Schiff_base-form_aldolases_AS"/>
</dbReference>
<keyword evidence="9 12" id="KW-0456">Lyase</keyword>
<name>A0A841GL16_9GAMM</name>
<dbReference type="GO" id="GO:0005829">
    <property type="term" value="C:cytosol"/>
    <property type="evidence" value="ECO:0007669"/>
    <property type="project" value="TreeGrafter"/>
</dbReference>
<dbReference type="GO" id="GO:0009089">
    <property type="term" value="P:lysine biosynthetic process via diaminopimelate"/>
    <property type="evidence" value="ECO:0007669"/>
    <property type="project" value="UniProtKB-UniRule"/>
</dbReference>
<feature type="binding site" evidence="12 15">
    <location>
        <position position="203"/>
    </location>
    <ligand>
        <name>pyruvate</name>
        <dbReference type="ChEBI" id="CHEBI:15361"/>
    </ligand>
</feature>
<dbReference type="PANTHER" id="PTHR12128:SF66">
    <property type="entry name" value="4-HYDROXY-2-OXOGLUTARATE ALDOLASE, MITOCHONDRIAL"/>
    <property type="match status" value="1"/>
</dbReference>
<dbReference type="RefSeq" id="WP_188026601.1">
    <property type="nucleotide sequence ID" value="NZ_JACHGR010000005.1"/>
</dbReference>
<keyword evidence="17" id="KW-1185">Reference proteome</keyword>
<evidence type="ECO:0000256" key="8">
    <source>
        <dbReference type="ARBA" id="ARBA00023154"/>
    </source>
</evidence>
<dbReference type="EC" id="4.3.3.7" evidence="4 12"/>
<evidence type="ECO:0000256" key="15">
    <source>
        <dbReference type="PIRSR" id="PIRSR001365-2"/>
    </source>
</evidence>
<evidence type="ECO:0000256" key="2">
    <source>
        <dbReference type="ARBA" id="ARBA00005120"/>
    </source>
</evidence>
<dbReference type="AlphaFoldDB" id="A0A841GL16"/>
<evidence type="ECO:0000313" key="16">
    <source>
        <dbReference type="EMBL" id="MBB6055861.1"/>
    </source>
</evidence>
<dbReference type="PRINTS" id="PR00146">
    <property type="entry name" value="DHPICSNTHASE"/>
</dbReference>
<comment type="subcellular location">
    <subcellularLocation>
        <location evidence="12">Cytoplasm</location>
    </subcellularLocation>
</comment>
<organism evidence="16 17">
    <name type="scientific">Tolumonas osonensis</name>
    <dbReference type="NCBI Taxonomy" id="675874"/>
    <lineage>
        <taxon>Bacteria</taxon>
        <taxon>Pseudomonadati</taxon>
        <taxon>Pseudomonadota</taxon>
        <taxon>Gammaproteobacteria</taxon>
        <taxon>Aeromonadales</taxon>
        <taxon>Aeromonadaceae</taxon>
        <taxon>Tolumonas</taxon>
    </lineage>
</organism>
<keyword evidence="8 12" id="KW-0457">Lysine biosynthesis</keyword>
<evidence type="ECO:0000256" key="5">
    <source>
        <dbReference type="ARBA" id="ARBA00022490"/>
    </source>
</evidence>
<dbReference type="PROSITE" id="PS00665">
    <property type="entry name" value="DHDPS_1"/>
    <property type="match status" value="1"/>
</dbReference>
<keyword evidence="7 12" id="KW-0220">Diaminopimelate biosynthesis</keyword>
<dbReference type="CDD" id="cd00950">
    <property type="entry name" value="DHDPS"/>
    <property type="match status" value="1"/>
</dbReference>
<dbReference type="InterPro" id="IPR002220">
    <property type="entry name" value="DapA-like"/>
</dbReference>
<protein>
    <recommendedName>
        <fullName evidence="4 12">4-hydroxy-tetrahydrodipicolinate synthase</fullName>
        <shortName evidence="12">HTPA synthase</shortName>
        <ecNumber evidence="4 12">4.3.3.7</ecNumber>
    </recommendedName>
</protein>
<reference evidence="16 17" key="1">
    <citation type="submission" date="2020-08" db="EMBL/GenBank/DDBJ databases">
        <title>Genomic Encyclopedia of Type Strains, Phase IV (KMG-IV): sequencing the most valuable type-strain genomes for metagenomic binning, comparative biology and taxonomic classification.</title>
        <authorList>
            <person name="Goeker M."/>
        </authorList>
    </citation>
    <scope>NUCLEOTIDE SEQUENCE [LARGE SCALE GENOMIC DNA]</scope>
    <source>
        <strain evidence="16 17">DSM 22975</strain>
    </source>
</reference>
<feature type="active site" description="Schiff-base intermediate with substrate" evidence="12 14">
    <location>
        <position position="161"/>
    </location>
</feature>
<dbReference type="PIRSF" id="PIRSF001365">
    <property type="entry name" value="DHDPS"/>
    <property type="match status" value="1"/>
</dbReference>
<feature type="binding site" evidence="12 15">
    <location>
        <position position="45"/>
    </location>
    <ligand>
        <name>pyruvate</name>
        <dbReference type="ChEBI" id="CHEBI:15361"/>
    </ligand>
</feature>
<dbReference type="InterPro" id="IPR005263">
    <property type="entry name" value="DapA"/>
</dbReference>
<dbReference type="Proteomes" id="UP000585721">
    <property type="component" value="Unassembled WGS sequence"/>
</dbReference>
<dbReference type="NCBIfam" id="TIGR00674">
    <property type="entry name" value="dapA"/>
    <property type="match status" value="1"/>
</dbReference>
<dbReference type="PROSITE" id="PS00666">
    <property type="entry name" value="DHDPS_2"/>
    <property type="match status" value="1"/>
</dbReference>
<dbReference type="EMBL" id="JACHGR010000005">
    <property type="protein sequence ID" value="MBB6055861.1"/>
    <property type="molecule type" value="Genomic_DNA"/>
</dbReference>
<accession>A0A841GL16</accession>
<evidence type="ECO:0000256" key="7">
    <source>
        <dbReference type="ARBA" id="ARBA00022915"/>
    </source>
</evidence>
<evidence type="ECO:0000256" key="11">
    <source>
        <dbReference type="ARBA" id="ARBA00047836"/>
    </source>
</evidence>
<proteinExistence type="inferred from homology"/>
<dbReference type="GO" id="GO:0019877">
    <property type="term" value="P:diaminopimelate biosynthetic process"/>
    <property type="evidence" value="ECO:0007669"/>
    <property type="project" value="UniProtKB-UniRule"/>
</dbReference>
<dbReference type="SUPFAM" id="SSF51569">
    <property type="entry name" value="Aldolase"/>
    <property type="match status" value="1"/>
</dbReference>
<keyword evidence="10 12" id="KW-0704">Schiff base</keyword>
<evidence type="ECO:0000256" key="12">
    <source>
        <dbReference type="HAMAP-Rule" id="MF_00418"/>
    </source>
</evidence>
<comment type="pathway">
    <text evidence="2 12">Amino-acid biosynthesis; L-lysine biosynthesis via DAP pathway; (S)-tetrahydrodipicolinate from L-aspartate: step 3/4.</text>
</comment>
<evidence type="ECO:0000256" key="9">
    <source>
        <dbReference type="ARBA" id="ARBA00023239"/>
    </source>
</evidence>
<comment type="caution">
    <text evidence="16">The sequence shown here is derived from an EMBL/GenBank/DDBJ whole genome shotgun (WGS) entry which is preliminary data.</text>
</comment>
<evidence type="ECO:0000256" key="1">
    <source>
        <dbReference type="ARBA" id="ARBA00003294"/>
    </source>
</evidence>
<evidence type="ECO:0000256" key="10">
    <source>
        <dbReference type="ARBA" id="ARBA00023270"/>
    </source>
</evidence>
<sequence length="292" mass="31127">MLTGSLVALITPMNCSGSVDWQALEQLIDYHIQSGTDGLVVAGTTGESVTLTDDELFTLLDRTLEYCAERIPVIAGCGSNNTAHASQIAKQLSKLGVTAGLSVTPYYNKPTQEGLYQHYAAIGEYSGLPQILYNVPGRTGCDLKPETVARLAGNFGICGIKEATGDLSRVTQLRELCGRDFALYSGDDASSREFMLQGGNGVISVTANIAAKAMSRMCALALAGEREQATRIDMSLQPLHRDLFIESNPIPVKWAAARMGLINHAGLRLPLTLLSSPAQAIVEAALVKAELI</sequence>
<dbReference type="Pfam" id="PF00701">
    <property type="entry name" value="DHDPS"/>
    <property type="match status" value="1"/>
</dbReference>
<dbReference type="InterPro" id="IPR013785">
    <property type="entry name" value="Aldolase_TIM"/>
</dbReference>
<comment type="catalytic activity">
    <reaction evidence="11 12">
        <text>L-aspartate 4-semialdehyde + pyruvate = (2S,4S)-4-hydroxy-2,3,4,5-tetrahydrodipicolinate + H2O + H(+)</text>
        <dbReference type="Rhea" id="RHEA:34171"/>
        <dbReference type="ChEBI" id="CHEBI:15361"/>
        <dbReference type="ChEBI" id="CHEBI:15377"/>
        <dbReference type="ChEBI" id="CHEBI:15378"/>
        <dbReference type="ChEBI" id="CHEBI:67139"/>
        <dbReference type="ChEBI" id="CHEBI:537519"/>
        <dbReference type="EC" id="4.3.3.7"/>
    </reaction>
</comment>
<feature type="active site" description="Proton donor/acceptor" evidence="12 14">
    <location>
        <position position="133"/>
    </location>
</feature>
<evidence type="ECO:0000256" key="6">
    <source>
        <dbReference type="ARBA" id="ARBA00022605"/>
    </source>
</evidence>
<feature type="site" description="Part of a proton relay during catalysis" evidence="12">
    <location>
        <position position="107"/>
    </location>
</feature>
<dbReference type="SMART" id="SM01130">
    <property type="entry name" value="DHDPS"/>
    <property type="match status" value="1"/>
</dbReference>
<comment type="caution">
    <text evidence="12">Was originally thought to be a dihydrodipicolinate synthase (DHDPS), catalyzing the condensation of (S)-aspartate-beta-semialdehyde [(S)-ASA] and pyruvate to dihydrodipicolinate (DHDP). However, it was shown in E.coli that the product of the enzymatic reaction is not dihydrodipicolinate but in fact (4S)-4-hydroxy-2,3,4,5-tetrahydro-(2S)-dipicolinic acid (HTPA), and that the consecutive dehydration reaction leading to DHDP is not spontaneous but catalyzed by DapB.</text>
</comment>
<keyword evidence="5 12" id="KW-0963">Cytoplasm</keyword>
<feature type="site" description="Part of a proton relay during catalysis" evidence="12">
    <location>
        <position position="44"/>
    </location>
</feature>
<dbReference type="PANTHER" id="PTHR12128">
    <property type="entry name" value="DIHYDRODIPICOLINATE SYNTHASE"/>
    <property type="match status" value="1"/>
</dbReference>
<dbReference type="Gene3D" id="3.20.20.70">
    <property type="entry name" value="Aldolase class I"/>
    <property type="match status" value="1"/>
</dbReference>
<dbReference type="InterPro" id="IPR020624">
    <property type="entry name" value="Schiff_base-form_aldolases_CS"/>
</dbReference>
<dbReference type="UniPathway" id="UPA00034">
    <property type="reaction ID" value="UER00017"/>
</dbReference>
<evidence type="ECO:0000256" key="14">
    <source>
        <dbReference type="PIRSR" id="PIRSR001365-1"/>
    </source>
</evidence>